<feature type="region of interest" description="Disordered" evidence="1">
    <location>
        <begin position="231"/>
        <end position="256"/>
    </location>
</feature>
<dbReference type="Pfam" id="PF01832">
    <property type="entry name" value="Glucosaminidase"/>
    <property type="match status" value="1"/>
</dbReference>
<keyword evidence="5" id="KW-1185">Reference proteome</keyword>
<dbReference type="Gene3D" id="2.30.30.40">
    <property type="entry name" value="SH3 Domains"/>
    <property type="match status" value="3"/>
</dbReference>
<keyword evidence="2" id="KW-1133">Transmembrane helix</keyword>
<name>A0A327YI62_9BACL</name>
<keyword evidence="2" id="KW-0812">Transmembrane</keyword>
<feature type="domain" description="SH3b" evidence="3">
    <location>
        <begin position="736"/>
        <end position="806"/>
    </location>
</feature>
<dbReference type="SMART" id="SM00287">
    <property type="entry name" value="SH3b"/>
    <property type="match status" value="4"/>
</dbReference>
<evidence type="ECO:0000256" key="2">
    <source>
        <dbReference type="SAM" id="Phobius"/>
    </source>
</evidence>
<evidence type="ECO:0000259" key="3">
    <source>
        <dbReference type="PROSITE" id="PS51781"/>
    </source>
</evidence>
<dbReference type="Proteomes" id="UP000248555">
    <property type="component" value="Unassembled WGS sequence"/>
</dbReference>
<organism evidence="4 5">
    <name type="scientific">Paranoxybacillus vitaminiphilus</name>
    <dbReference type="NCBI Taxonomy" id="581036"/>
    <lineage>
        <taxon>Bacteria</taxon>
        <taxon>Bacillati</taxon>
        <taxon>Bacillota</taxon>
        <taxon>Bacilli</taxon>
        <taxon>Bacillales</taxon>
        <taxon>Anoxybacillaceae</taxon>
        <taxon>Paranoxybacillus</taxon>
    </lineage>
</organism>
<evidence type="ECO:0000256" key="1">
    <source>
        <dbReference type="SAM" id="MobiDB-lite"/>
    </source>
</evidence>
<feature type="transmembrane region" description="Helical" evidence="2">
    <location>
        <begin position="31"/>
        <end position="52"/>
    </location>
</feature>
<dbReference type="PANTHER" id="PTHR34408:SF1">
    <property type="entry name" value="GLYCOSYL HYDROLASE FAMILY 19 DOMAIN-CONTAINING PROTEIN HI_1415"/>
    <property type="match status" value="1"/>
</dbReference>
<feature type="compositionally biased region" description="Basic and acidic residues" evidence="1">
    <location>
        <begin position="233"/>
        <end position="247"/>
    </location>
</feature>
<dbReference type="InterPro" id="IPR002901">
    <property type="entry name" value="MGlyc_endo_b_GlcNAc-like_dom"/>
</dbReference>
<accession>A0A327YI62</accession>
<dbReference type="Gene3D" id="1.10.530.10">
    <property type="match status" value="1"/>
</dbReference>
<dbReference type="GO" id="GO:0004040">
    <property type="term" value="F:amidase activity"/>
    <property type="evidence" value="ECO:0007669"/>
    <property type="project" value="InterPro"/>
</dbReference>
<sequence length="996" mass="111335">MELSFAHSITFCRPLSILVTKMEMFANIKKIYTFLTILVLLASYLLSPVYAVKASGNTDEASLYFQVSQDVTPVKNSETKQTVGELVKGAILKAVKIEGENVYLQWGEGLAYVYANHIQTITPSQPFEFQSYDANAPTLLSVEIKEKTAILSKTKETIGYLTEGSQYPIFRELEDSFEIIIGNQLAYIAKSPSITVSRDNEAGETNIENHIQTENEQTGKAGSTEEIATTSEAKIETKPTETKKTEAAHASAASIETTQSAFTPNTKFFKVTTDKLAIYDNSTGKLVQVGSLEKEQEFPRVKDYGNWHQIQFGNKYAYVWKGSTVPSDGSSAMKLNNQRNQDTTFTATADLPVYDNSTGSLVHIATIQKGQSYPIIESSGNWYKIAISGRIGYVYKGLVQINFKSSDRYFRVITEQLAVYDNSTGKLVKVGLLEKGQEFPRIKDYGNWHQIKYGNGYGFVWKASTEPSNGSSIRNLNSLSPSSQTFTTIANVPVYDNSSGSLVKFAAIEKGVKYPIVKDYGNWYVVDVSGRTGYVHKSGVKLPFTNKHRYFEVIENRVPIYDNSSGKLLPVAYLEKGQVFPRLRDIGNWHEVKYGTTVGYVWKESTRPPFSINVKNENNGLYQPSDRSFLATVDVPVYDNSSGTLVQFAIIKEKQSYPMISEEGNWIKIDIAGRIGYVNKNNVQIGPIFRFTKYDLTLEEMLNIQMTKNPQTDKYRNDKSYVHADYIQIAQPNTFPTKGTVTAATLNVREGAGTNYRVVGTLKSGQTVDVLAKVGDWYEIKFGPWKNAKSEDVLAYLDPSRFSRDSKEYFQFLVLSESAGIPVNDLNNKILANKGILAGKGQAFIEAGLKYHMNEIYLISHALLETGNGTSALANGVLVDKVDGKPVEPKKVYNMYGISAYDHCPVTCGAEYAYKQGWFTPEAAIIGGAEYIASQYINNPAYKQDTLYKMRWNPANPGTHQYATDIGWAVKQVRNISQLYDLLDHYTLIFDVPVYR</sequence>
<proteinExistence type="predicted"/>
<reference evidence="4 5" key="1">
    <citation type="submission" date="2018-06" db="EMBL/GenBank/DDBJ databases">
        <title>Genomic Encyclopedia of Type Strains, Phase III (KMG-III): the genomes of soil and plant-associated and newly described type strains.</title>
        <authorList>
            <person name="Whitman W."/>
        </authorList>
    </citation>
    <scope>NUCLEOTIDE SEQUENCE [LARGE SCALE GENOMIC DNA]</scope>
    <source>
        <strain evidence="4 5">CGMCC 1.8979</strain>
    </source>
</reference>
<dbReference type="AlphaFoldDB" id="A0A327YI62"/>
<evidence type="ECO:0000313" key="5">
    <source>
        <dbReference type="Proteomes" id="UP000248555"/>
    </source>
</evidence>
<dbReference type="Pfam" id="PF08239">
    <property type="entry name" value="SH3_3"/>
    <property type="match status" value="1"/>
</dbReference>
<dbReference type="InterPro" id="IPR003646">
    <property type="entry name" value="SH3-like_bac-type"/>
</dbReference>
<dbReference type="PANTHER" id="PTHR34408">
    <property type="entry name" value="FAMILY PROTEIN, PUTATIVE-RELATED"/>
    <property type="match status" value="1"/>
</dbReference>
<dbReference type="RefSeq" id="WP_281268690.1">
    <property type="nucleotide sequence ID" value="NZ_QLMH01000005.1"/>
</dbReference>
<gene>
    <name evidence="4" type="ORF">B0I26_10578</name>
</gene>
<keyword evidence="2" id="KW-0472">Membrane</keyword>
<dbReference type="InterPro" id="IPR052354">
    <property type="entry name" value="Cell_Wall_Dynamics_Protein"/>
</dbReference>
<comment type="caution">
    <text evidence="4">The sequence shown here is derived from an EMBL/GenBank/DDBJ whole genome shotgun (WGS) entry which is preliminary data.</text>
</comment>
<dbReference type="PROSITE" id="PS51781">
    <property type="entry name" value="SH3B"/>
    <property type="match status" value="1"/>
</dbReference>
<dbReference type="EMBL" id="QLMH01000005">
    <property type="protein sequence ID" value="RAK19896.1"/>
    <property type="molecule type" value="Genomic_DNA"/>
</dbReference>
<evidence type="ECO:0000313" key="4">
    <source>
        <dbReference type="EMBL" id="RAK19896.1"/>
    </source>
</evidence>
<protein>
    <submittedName>
        <fullName evidence="4">Mannosyl-glycoprotein endo-beta-N-acetylglucosaminidase</fullName>
    </submittedName>
</protein>
<dbReference type="SMART" id="SM00047">
    <property type="entry name" value="LYZ2"/>
    <property type="match status" value="1"/>
</dbReference>